<dbReference type="SUPFAM" id="SSF47413">
    <property type="entry name" value="lambda repressor-like DNA-binding domains"/>
    <property type="match status" value="1"/>
</dbReference>
<evidence type="ECO:0000313" key="2">
    <source>
        <dbReference type="EMBL" id="CCH79136.1"/>
    </source>
</evidence>
<feature type="domain" description="HTH cro/C1-type" evidence="1">
    <location>
        <begin position="42"/>
        <end position="97"/>
    </location>
</feature>
<organism evidence="2 3">
    <name type="scientific">Nostocoides japonicum T1-X7</name>
    <dbReference type="NCBI Taxonomy" id="1194083"/>
    <lineage>
        <taxon>Bacteria</taxon>
        <taxon>Bacillati</taxon>
        <taxon>Actinomycetota</taxon>
        <taxon>Actinomycetes</taxon>
        <taxon>Micrococcales</taxon>
        <taxon>Intrasporangiaceae</taxon>
        <taxon>Nostocoides</taxon>
    </lineage>
</organism>
<dbReference type="InterPro" id="IPR010982">
    <property type="entry name" value="Lambda_DNA-bd_dom_sf"/>
</dbReference>
<reference evidence="2 3" key="1">
    <citation type="journal article" date="2013" name="ISME J.">
        <title>A metabolic model for members of the genus Tetrasphaera involved in enhanced biological phosphorus removal.</title>
        <authorList>
            <person name="Kristiansen R."/>
            <person name="Nguyen H.T.T."/>
            <person name="Saunders A.M."/>
            <person name="Nielsen J.L."/>
            <person name="Wimmer R."/>
            <person name="Le V.Q."/>
            <person name="McIlroy S.J."/>
            <person name="Petrovski S."/>
            <person name="Seviour R.J."/>
            <person name="Calteau A."/>
            <person name="Nielsen K.L."/>
            <person name="Nielsen P.H."/>
        </authorList>
    </citation>
    <scope>NUCLEOTIDE SEQUENCE [LARGE SCALE GENOMIC DNA]</scope>
    <source>
        <strain evidence="2 3">T1-X7</strain>
    </source>
</reference>
<dbReference type="AlphaFoldDB" id="A0A077LZW6"/>
<proteinExistence type="predicted"/>
<dbReference type="Pfam" id="PF01381">
    <property type="entry name" value="HTH_3"/>
    <property type="match status" value="1"/>
</dbReference>
<dbReference type="GO" id="GO:0003677">
    <property type="term" value="F:DNA binding"/>
    <property type="evidence" value="ECO:0007669"/>
    <property type="project" value="InterPro"/>
</dbReference>
<dbReference type="PROSITE" id="PS50943">
    <property type="entry name" value="HTH_CROC1"/>
    <property type="match status" value="1"/>
</dbReference>
<dbReference type="InterPro" id="IPR001387">
    <property type="entry name" value="Cro/C1-type_HTH"/>
</dbReference>
<accession>A0A077LZW6</accession>
<sequence>MSTSTSSWEQLRQRTLADPAAAREYAAEMARIAAVDDIVNGLADAIDEAGVSRAAVARAIGADPSVLRRLLTSGHRNPTIATVGEIAASLGLRVALVPMTSRERADFEPIAVHNGDLATC</sequence>
<name>A0A077LZW6_9MICO</name>
<keyword evidence="3" id="KW-1185">Reference proteome</keyword>
<gene>
    <name evidence="2" type="ORF">BN12_4030011</name>
</gene>
<dbReference type="RefSeq" id="WP_048555699.1">
    <property type="nucleotide sequence ID" value="NZ_HF570958.1"/>
</dbReference>
<dbReference type="EMBL" id="CAJB01000339">
    <property type="protein sequence ID" value="CCH79136.1"/>
    <property type="molecule type" value="Genomic_DNA"/>
</dbReference>
<dbReference type="OrthoDB" id="3694172at2"/>
<protein>
    <recommendedName>
        <fullName evidence="1">HTH cro/C1-type domain-containing protein</fullName>
    </recommendedName>
</protein>
<evidence type="ECO:0000259" key="1">
    <source>
        <dbReference type="PROSITE" id="PS50943"/>
    </source>
</evidence>
<dbReference type="Proteomes" id="UP000035721">
    <property type="component" value="Unassembled WGS sequence"/>
</dbReference>
<comment type="caution">
    <text evidence="2">The sequence shown here is derived from an EMBL/GenBank/DDBJ whole genome shotgun (WGS) entry which is preliminary data.</text>
</comment>
<evidence type="ECO:0000313" key="3">
    <source>
        <dbReference type="Proteomes" id="UP000035721"/>
    </source>
</evidence>